<dbReference type="SUPFAM" id="SSF88659">
    <property type="entry name" value="Sigma3 and sigma4 domains of RNA polymerase sigma factors"/>
    <property type="match status" value="1"/>
</dbReference>
<sequence>MITISMDMEQYDCPFIATSDDHDVTFTTLHWDFNPSVDQLETRIVVDGEDRGALSNGLSALRDHDNMRDYELLSKRGGAAHVRTVIGETDAMATIRDHDGYITGPFHIEDGSETWNVGFDSPEVTDRALGGLEVNNEFDILSRERLRLDTLQRFARNADAAATLVEGCSDLSEVERETLTAAVEHGYFDTPRNGTLETIADEFGVSAPAVSKNLRRAQRKVNQRVVDALDSLR</sequence>
<dbReference type="RefSeq" id="WP_276281312.1">
    <property type="nucleotide sequence ID" value="NZ_CP119809.1"/>
</dbReference>
<dbReference type="EMBL" id="JBHSZH010000005">
    <property type="protein sequence ID" value="MFC7080815.1"/>
    <property type="molecule type" value="Genomic_DNA"/>
</dbReference>
<dbReference type="InterPro" id="IPR013324">
    <property type="entry name" value="RNA_pol_sigma_r3/r4-like"/>
</dbReference>
<evidence type="ECO:0000259" key="3">
    <source>
        <dbReference type="Pfam" id="PF04967"/>
    </source>
</evidence>
<dbReference type="GeneID" id="79302505"/>
<evidence type="ECO:0000256" key="1">
    <source>
        <dbReference type="ARBA" id="ARBA00023015"/>
    </source>
</evidence>
<feature type="domain" description="HTH bat-type" evidence="3">
    <location>
        <begin position="171"/>
        <end position="221"/>
    </location>
</feature>
<keyword evidence="2" id="KW-0804">Transcription</keyword>
<evidence type="ECO:0000256" key="2">
    <source>
        <dbReference type="ARBA" id="ARBA00023163"/>
    </source>
</evidence>
<keyword evidence="6" id="KW-1185">Reference proteome</keyword>
<keyword evidence="1" id="KW-0805">Transcription regulation</keyword>
<dbReference type="Pfam" id="PF04967">
    <property type="entry name" value="HTH_10"/>
    <property type="match status" value="1"/>
</dbReference>
<name>A0ABD5WMZ9_9EURY</name>
<reference evidence="5 6" key="1">
    <citation type="journal article" date="2019" name="Int. J. Syst. Evol. Microbiol.">
        <title>The Global Catalogue of Microorganisms (GCM) 10K type strain sequencing project: providing services to taxonomists for standard genome sequencing and annotation.</title>
        <authorList>
            <consortium name="The Broad Institute Genomics Platform"/>
            <consortium name="The Broad Institute Genome Sequencing Center for Infectious Disease"/>
            <person name="Wu L."/>
            <person name="Ma J."/>
        </authorList>
    </citation>
    <scope>NUCLEOTIDE SEQUENCE [LARGE SCALE GENOMIC DNA]</scope>
    <source>
        <strain evidence="5 6">DT72</strain>
    </source>
</reference>
<dbReference type="Pfam" id="PF24279">
    <property type="entry name" value="HVO_2525_N"/>
    <property type="match status" value="1"/>
</dbReference>
<evidence type="ECO:0000259" key="4">
    <source>
        <dbReference type="Pfam" id="PF24279"/>
    </source>
</evidence>
<evidence type="ECO:0000313" key="6">
    <source>
        <dbReference type="Proteomes" id="UP001596407"/>
    </source>
</evidence>
<accession>A0ABD5WMZ9</accession>
<dbReference type="Proteomes" id="UP001596407">
    <property type="component" value="Unassembled WGS sequence"/>
</dbReference>
<dbReference type="InterPro" id="IPR056486">
    <property type="entry name" value="HVO_2525_N"/>
</dbReference>
<evidence type="ECO:0000313" key="5">
    <source>
        <dbReference type="EMBL" id="MFC7080815.1"/>
    </source>
</evidence>
<gene>
    <name evidence="5" type="ORF">ACFQJ6_12550</name>
</gene>
<organism evidence="5 6">
    <name type="scientific">Halorussus caseinilyticus</name>
    <dbReference type="NCBI Taxonomy" id="3034025"/>
    <lineage>
        <taxon>Archaea</taxon>
        <taxon>Methanobacteriati</taxon>
        <taxon>Methanobacteriota</taxon>
        <taxon>Stenosarchaea group</taxon>
        <taxon>Halobacteria</taxon>
        <taxon>Halobacteriales</taxon>
        <taxon>Haladaptataceae</taxon>
        <taxon>Halorussus</taxon>
    </lineage>
</organism>
<dbReference type="PANTHER" id="PTHR34236">
    <property type="entry name" value="DIMETHYL SULFOXIDE REDUCTASE TRANSCRIPTIONAL ACTIVATOR"/>
    <property type="match status" value="1"/>
</dbReference>
<comment type="caution">
    <text evidence="5">The sequence shown here is derived from an EMBL/GenBank/DDBJ whole genome shotgun (WGS) entry which is preliminary data.</text>
</comment>
<protein>
    <submittedName>
        <fullName evidence="5">Helix-turn-helix domain-containing protein</fullName>
    </submittedName>
</protein>
<dbReference type="AlphaFoldDB" id="A0ABD5WMZ9"/>
<dbReference type="PANTHER" id="PTHR34236:SF1">
    <property type="entry name" value="DIMETHYL SULFOXIDE REDUCTASE TRANSCRIPTIONAL ACTIVATOR"/>
    <property type="match status" value="1"/>
</dbReference>
<dbReference type="InterPro" id="IPR007050">
    <property type="entry name" value="HTH_bacterioopsin"/>
</dbReference>
<proteinExistence type="predicted"/>
<feature type="domain" description="HVO-2525 N-terminal" evidence="4">
    <location>
        <begin position="4"/>
        <end position="138"/>
    </location>
</feature>